<gene>
    <name evidence="1" type="ORF">E6H01_13205</name>
</gene>
<evidence type="ECO:0000313" key="2">
    <source>
        <dbReference type="Proteomes" id="UP000319353"/>
    </source>
</evidence>
<organism evidence="1 2">
    <name type="scientific">Candidatus Segetimicrobium genomatis</name>
    <dbReference type="NCBI Taxonomy" id="2569760"/>
    <lineage>
        <taxon>Bacteria</taxon>
        <taxon>Bacillati</taxon>
        <taxon>Candidatus Sysuimicrobiota</taxon>
        <taxon>Candidatus Sysuimicrobiia</taxon>
        <taxon>Candidatus Sysuimicrobiales</taxon>
        <taxon>Candidatus Segetimicrobiaceae</taxon>
        <taxon>Candidatus Segetimicrobium</taxon>
    </lineage>
</organism>
<evidence type="ECO:0000313" key="1">
    <source>
        <dbReference type="EMBL" id="TMI97412.1"/>
    </source>
</evidence>
<proteinExistence type="predicted"/>
<sequence length="484" mass="48473">MDKSATWTGLSGLLAAALLAVGCTESVGPARRGPGTPQFDVAANGIALDQVNGTLPEQGTALLKGFNPTNPHLGDAIIVTFFWVGSTNTNIITSVTDHLADGTAVGNTYTPVEFVSAGGISMATYVATNVQNFPEGTFPSGEKILVVQADLASSTQDGGIMMSAFTGVSTVAAQAMGGHSKAFGSGSSFPTVADPGALAIDANALAYGVTMSNAVVGVDPPVGFTTITVLSDAAVVTEANYAVQANAGSVDPQWSWYFNSPSTWLATALVLNPPSPAPGNLTVTTSTTGSSLDPDGYTVTVDGALSRAIAINGSVTFTGLSAGSHSVALSGVAANCVVSGGNSKTATVPAGGTVTASFTVICSTTSKLTGGGKLGDGRNFASFGSEAKQTGGEVEWVQHCLDGVQAGSSTCPIGNFTFHGTMTVGSYGAVTGSPSCRTWSGTGTVNDKDIPSKSGTYSFTVNAACDNGEPGRGTDFIDITIGGY</sequence>
<name>A0A537KP09_9BACT</name>
<dbReference type="PROSITE" id="PS51257">
    <property type="entry name" value="PROKAR_LIPOPROTEIN"/>
    <property type="match status" value="1"/>
</dbReference>
<comment type="caution">
    <text evidence="1">The sequence shown here is derived from an EMBL/GenBank/DDBJ whole genome shotgun (WGS) entry which is preliminary data.</text>
</comment>
<dbReference type="Proteomes" id="UP000319353">
    <property type="component" value="Unassembled WGS sequence"/>
</dbReference>
<reference evidence="1 2" key="1">
    <citation type="journal article" date="2019" name="Nat. Microbiol.">
        <title>Mediterranean grassland soil C-N compound turnover is dependent on rainfall and depth, and is mediated by genomically divergent microorganisms.</title>
        <authorList>
            <person name="Diamond S."/>
            <person name="Andeer P.F."/>
            <person name="Li Z."/>
            <person name="Crits-Christoph A."/>
            <person name="Burstein D."/>
            <person name="Anantharaman K."/>
            <person name="Lane K.R."/>
            <person name="Thomas B.C."/>
            <person name="Pan C."/>
            <person name="Northen T.R."/>
            <person name="Banfield J.F."/>
        </authorList>
    </citation>
    <scope>NUCLEOTIDE SEQUENCE [LARGE SCALE GENOMIC DNA]</scope>
    <source>
        <strain evidence="1">NP_4</strain>
    </source>
</reference>
<dbReference type="AlphaFoldDB" id="A0A537KP09"/>
<accession>A0A537KP09</accession>
<feature type="non-terminal residue" evidence="1">
    <location>
        <position position="484"/>
    </location>
</feature>
<dbReference type="EMBL" id="VBAL01000209">
    <property type="protein sequence ID" value="TMI97412.1"/>
    <property type="molecule type" value="Genomic_DNA"/>
</dbReference>
<protein>
    <submittedName>
        <fullName evidence="1">Uncharacterized protein</fullName>
    </submittedName>
</protein>